<dbReference type="HOGENOM" id="CLU_024934_5_1_1"/>
<dbReference type="SUPFAM" id="SSF57701">
    <property type="entry name" value="Zn2/Cys6 DNA-binding domain"/>
    <property type="match status" value="1"/>
</dbReference>
<dbReference type="InterPro" id="IPR036864">
    <property type="entry name" value="Zn2-C6_fun-type_DNA-bd_sf"/>
</dbReference>
<dbReference type="AlphaFoldDB" id="K1WYE8"/>
<dbReference type="Proteomes" id="UP000006753">
    <property type="component" value="Unassembled WGS sequence"/>
</dbReference>
<dbReference type="InterPro" id="IPR021858">
    <property type="entry name" value="Fun_TF"/>
</dbReference>
<keyword evidence="1" id="KW-0539">Nucleus</keyword>
<gene>
    <name evidence="3" type="ORF">MBM_04468</name>
</gene>
<evidence type="ECO:0000256" key="2">
    <source>
        <dbReference type="SAM" id="MobiDB-lite"/>
    </source>
</evidence>
<dbReference type="Pfam" id="PF11951">
    <property type="entry name" value="Fungal_trans_2"/>
    <property type="match status" value="1"/>
</dbReference>
<feature type="region of interest" description="Disordered" evidence="2">
    <location>
        <begin position="73"/>
        <end position="93"/>
    </location>
</feature>
<organism evidence="3 4">
    <name type="scientific">Marssonina brunnea f. sp. multigermtubi (strain MB_m1)</name>
    <name type="common">Marssonina leaf spot fungus</name>
    <dbReference type="NCBI Taxonomy" id="1072389"/>
    <lineage>
        <taxon>Eukaryota</taxon>
        <taxon>Fungi</taxon>
        <taxon>Dikarya</taxon>
        <taxon>Ascomycota</taxon>
        <taxon>Pezizomycotina</taxon>
        <taxon>Leotiomycetes</taxon>
        <taxon>Helotiales</taxon>
        <taxon>Drepanopezizaceae</taxon>
        <taxon>Drepanopeziza</taxon>
    </lineage>
</organism>
<dbReference type="InterPro" id="IPR001138">
    <property type="entry name" value="Zn2Cys6_DnaBD"/>
</dbReference>
<evidence type="ECO:0000256" key="1">
    <source>
        <dbReference type="ARBA" id="ARBA00023242"/>
    </source>
</evidence>
<evidence type="ECO:0000313" key="4">
    <source>
        <dbReference type="Proteomes" id="UP000006753"/>
    </source>
</evidence>
<dbReference type="OrthoDB" id="4937900at2759"/>
<dbReference type="eggNOG" id="ENOG502SQD2">
    <property type="taxonomic scope" value="Eukaryota"/>
</dbReference>
<dbReference type="KEGG" id="mbe:MBM_04468"/>
<dbReference type="PANTHER" id="PTHR47784:SF14">
    <property type="entry name" value="ZN(II)2CYS6 TRANSCRIPTION FACTOR (EUROFUNG)"/>
    <property type="match status" value="1"/>
</dbReference>
<dbReference type="GO" id="GO:0001228">
    <property type="term" value="F:DNA-binding transcription activator activity, RNA polymerase II-specific"/>
    <property type="evidence" value="ECO:0007669"/>
    <property type="project" value="TreeGrafter"/>
</dbReference>
<name>K1WYE8_MARBU</name>
<feature type="compositionally biased region" description="Polar residues" evidence="2">
    <location>
        <begin position="73"/>
        <end position="84"/>
    </location>
</feature>
<keyword evidence="4" id="KW-1185">Reference proteome</keyword>
<dbReference type="CDD" id="cd00067">
    <property type="entry name" value="GAL4"/>
    <property type="match status" value="1"/>
</dbReference>
<sequence>MYIVKDTYTAPRLYKSIDDPYKQYQCLLDDPIGNPTTAVCNARGAMCDEIRPRCGPCTKRELGCHFQTPQVEGNGVTSHDQGLSESYRERPPGPMPARTLELKLWHHFVTETYSTFIPGNERQRQAWRLDVPTMALDNAFLLDAMFAVSALHLVYLEVGTKKQWLQSALRYQDLALAGLNQAISSMDNETCEPVAICSILVFMLSIAVPGVCDNANETSRDPIADILGIRKLLEGVTVILQQSEATLSTGVLKDFFLPMYAEFGGLVAESPNGGELALEEPILESLMRLGGLMSSRVAHRDEIMTACQSLEKLISPLRNVGAVLSWPLGISPVIFELLGQDDELAAMLFIHYGMILHLLDDWWFTKNGGKLLVRAILSRFFLSIDGSWRPTIEWAKNFVGLVG</sequence>
<dbReference type="GO" id="GO:0008270">
    <property type="term" value="F:zinc ion binding"/>
    <property type="evidence" value="ECO:0007669"/>
    <property type="project" value="InterPro"/>
</dbReference>
<evidence type="ECO:0000313" key="3">
    <source>
        <dbReference type="EMBL" id="EKD17607.1"/>
    </source>
</evidence>
<dbReference type="STRING" id="1072389.K1WYE8"/>
<dbReference type="InterPro" id="IPR053157">
    <property type="entry name" value="Sterol_Uptake_Regulator"/>
</dbReference>
<accession>K1WYE8</accession>
<proteinExistence type="predicted"/>
<dbReference type="PANTHER" id="PTHR47784">
    <property type="entry name" value="STEROL UPTAKE CONTROL PROTEIN 2"/>
    <property type="match status" value="1"/>
</dbReference>
<dbReference type="EMBL" id="JH921436">
    <property type="protein sequence ID" value="EKD17607.1"/>
    <property type="molecule type" value="Genomic_DNA"/>
</dbReference>
<dbReference type="InParanoid" id="K1WYE8"/>
<protein>
    <submittedName>
        <fullName evidence="3">C6 zinc finger domain protein</fullName>
    </submittedName>
</protein>
<dbReference type="OMA" id="WYVRDWG"/>
<reference evidence="3 4" key="1">
    <citation type="journal article" date="2012" name="BMC Genomics">
        <title>Sequencing the genome of Marssonina brunnea reveals fungus-poplar co-evolution.</title>
        <authorList>
            <person name="Zhu S."/>
            <person name="Cao Y.-Z."/>
            <person name="Jiang C."/>
            <person name="Tan B.-Y."/>
            <person name="Wang Z."/>
            <person name="Feng S."/>
            <person name="Zhang L."/>
            <person name="Su X.-H."/>
            <person name="Brejova B."/>
            <person name="Vinar T."/>
            <person name="Xu M."/>
            <person name="Wang M.-X."/>
            <person name="Zhang S.-G."/>
            <person name="Huang M.-R."/>
            <person name="Wu R."/>
            <person name="Zhou Y."/>
        </authorList>
    </citation>
    <scope>NUCLEOTIDE SEQUENCE [LARGE SCALE GENOMIC DNA]</scope>
    <source>
        <strain evidence="3 4">MB_m1</strain>
    </source>
</reference>